<dbReference type="Pfam" id="PF00004">
    <property type="entry name" value="AAA"/>
    <property type="match status" value="1"/>
</dbReference>
<dbReference type="GO" id="GO:0051301">
    <property type="term" value="P:cell division"/>
    <property type="evidence" value="ECO:0007669"/>
    <property type="project" value="UniProtKB-KW"/>
</dbReference>
<evidence type="ECO:0000313" key="4">
    <source>
        <dbReference type="Proteomes" id="UP000623129"/>
    </source>
</evidence>
<dbReference type="GO" id="GO:0016887">
    <property type="term" value="F:ATP hydrolysis activity"/>
    <property type="evidence" value="ECO:0007669"/>
    <property type="project" value="InterPro"/>
</dbReference>
<dbReference type="PANTHER" id="PTHR23076">
    <property type="entry name" value="METALLOPROTEASE M41 FTSH"/>
    <property type="match status" value="1"/>
</dbReference>
<dbReference type="GO" id="GO:0005524">
    <property type="term" value="F:ATP binding"/>
    <property type="evidence" value="ECO:0007669"/>
    <property type="project" value="InterPro"/>
</dbReference>
<name>A0A833QF18_9POAL</name>
<dbReference type="Gene3D" id="3.40.50.300">
    <property type="entry name" value="P-loop containing nucleotide triphosphate hydrolases"/>
    <property type="match status" value="1"/>
</dbReference>
<feature type="transmembrane region" description="Helical" evidence="1">
    <location>
        <begin position="112"/>
        <end position="134"/>
    </location>
</feature>
<dbReference type="InterPro" id="IPR027417">
    <property type="entry name" value="P-loop_NTPase"/>
</dbReference>
<dbReference type="PANTHER" id="PTHR23076:SF49">
    <property type="entry name" value="ATP-DEPENDENT ZINC METALLOPROTEASE FTSH 7, CHLOROPLASTIC"/>
    <property type="match status" value="1"/>
</dbReference>
<dbReference type="AlphaFoldDB" id="A0A833QF18"/>
<evidence type="ECO:0000313" key="3">
    <source>
        <dbReference type="EMBL" id="KAF3322443.1"/>
    </source>
</evidence>
<reference evidence="3" key="1">
    <citation type="submission" date="2020-01" db="EMBL/GenBank/DDBJ databases">
        <title>Genome sequence of Kobresia littledalei, the first chromosome-level genome in the family Cyperaceae.</title>
        <authorList>
            <person name="Qu G."/>
        </authorList>
    </citation>
    <scope>NUCLEOTIDE SEQUENCE</scope>
    <source>
        <strain evidence="3">C.B.Clarke</strain>
        <tissue evidence="3">Leaf</tissue>
    </source>
</reference>
<evidence type="ECO:0000256" key="1">
    <source>
        <dbReference type="SAM" id="Phobius"/>
    </source>
</evidence>
<keyword evidence="3" id="KW-0131">Cell cycle</keyword>
<dbReference type="Proteomes" id="UP000623129">
    <property type="component" value="Unassembled WGS sequence"/>
</dbReference>
<dbReference type="OrthoDB" id="1413014at2759"/>
<proteinExistence type="predicted"/>
<comment type="caution">
    <text evidence="3">The sequence shown here is derived from an EMBL/GenBank/DDBJ whole genome shotgun (WGS) entry which is preliminary data.</text>
</comment>
<dbReference type="GO" id="GO:0009535">
    <property type="term" value="C:chloroplast thylakoid membrane"/>
    <property type="evidence" value="ECO:0007669"/>
    <property type="project" value="TreeGrafter"/>
</dbReference>
<dbReference type="GO" id="GO:0004176">
    <property type="term" value="F:ATP-dependent peptidase activity"/>
    <property type="evidence" value="ECO:0007669"/>
    <property type="project" value="TreeGrafter"/>
</dbReference>
<sequence length="136" mass="14830">MRKGKNSCSGSSKVSEQSHLKTFADVAAVDETKECLEETVEFLRNPERYVRLGARPPRSVLLVSMPGTGKTLLAKAVAGEADVFFISCSASEFVELYVGMGSSRVRGPKGRLLLSFSLMRLKAAFLLVGLIFLLTR</sequence>
<dbReference type="GO" id="GO:0006508">
    <property type="term" value="P:proteolysis"/>
    <property type="evidence" value="ECO:0007669"/>
    <property type="project" value="TreeGrafter"/>
</dbReference>
<dbReference type="SUPFAM" id="SSF52540">
    <property type="entry name" value="P-loop containing nucleoside triphosphate hydrolases"/>
    <property type="match status" value="1"/>
</dbReference>
<gene>
    <name evidence="3" type="ORF">FCM35_KLT13584</name>
</gene>
<keyword evidence="1" id="KW-0472">Membrane</keyword>
<keyword evidence="1" id="KW-1133">Transmembrane helix</keyword>
<dbReference type="EMBL" id="SWLB01000025">
    <property type="protein sequence ID" value="KAF3322443.1"/>
    <property type="molecule type" value="Genomic_DNA"/>
</dbReference>
<keyword evidence="4" id="KW-1185">Reference proteome</keyword>
<organism evidence="3 4">
    <name type="scientific">Carex littledalei</name>
    <dbReference type="NCBI Taxonomy" id="544730"/>
    <lineage>
        <taxon>Eukaryota</taxon>
        <taxon>Viridiplantae</taxon>
        <taxon>Streptophyta</taxon>
        <taxon>Embryophyta</taxon>
        <taxon>Tracheophyta</taxon>
        <taxon>Spermatophyta</taxon>
        <taxon>Magnoliopsida</taxon>
        <taxon>Liliopsida</taxon>
        <taxon>Poales</taxon>
        <taxon>Cyperaceae</taxon>
        <taxon>Cyperoideae</taxon>
        <taxon>Cariceae</taxon>
        <taxon>Carex</taxon>
        <taxon>Carex subgen. Euthyceras</taxon>
    </lineage>
</organism>
<keyword evidence="3" id="KW-0132">Cell division</keyword>
<evidence type="ECO:0000259" key="2">
    <source>
        <dbReference type="Pfam" id="PF00004"/>
    </source>
</evidence>
<accession>A0A833QF18</accession>
<feature type="domain" description="ATPase AAA-type core" evidence="2">
    <location>
        <begin position="60"/>
        <end position="107"/>
    </location>
</feature>
<dbReference type="InterPro" id="IPR003959">
    <property type="entry name" value="ATPase_AAA_core"/>
</dbReference>
<protein>
    <submittedName>
        <fullName evidence="3">Cell division protein FtsH3-like protein</fullName>
    </submittedName>
</protein>
<keyword evidence="1" id="KW-0812">Transmembrane</keyword>